<keyword evidence="4 7" id="KW-0812">Transmembrane</keyword>
<dbReference type="Gene3D" id="2.170.130.10">
    <property type="entry name" value="TonB-dependent receptor, plug domain"/>
    <property type="match status" value="1"/>
</dbReference>
<dbReference type="KEGG" id="bfc:BacF7301_05265"/>
<dbReference type="PROSITE" id="PS52016">
    <property type="entry name" value="TONB_DEPENDENT_REC_3"/>
    <property type="match status" value="1"/>
</dbReference>
<feature type="chain" id="PRO_5026004916" evidence="8">
    <location>
        <begin position="29"/>
        <end position="1007"/>
    </location>
</feature>
<sequence>MKNNMYFKLMCKTLFTICLLMIAGLSQAQNIEVTGVVLDETGEPLPGVSIQIKGTQRGATSGLNGDFTLKAAPRATLVFSFIGYEKREVELKGRSKLRIQMNPAVNQLDQVEVVVGYGSQRKEDLTGAISTLSGKELSEIPTVNLLDAIGSKIPGMQVLGTSEPGETASVRIRGVGSYNDSEPICVVDGQFMTLDELNAINTSDILSLTVLKDASATAIYGSRGANGVILATTRQGSGEQGITRVNASVNFSLSEMERLLPLANTSQYQQIRNLEYLADNYLNADAVNSIPYPEWQTAGKGTDWQDLANRTALTGNYQFSVSGSTKKANFYAGLGYLHQEGVIEYTDYKRLNAKINASYQLYKNLKIGVNMLFTTDNKGGVEKNVFSLTGKRLPDAPVYNLSSDSDSENDFNGGDNNPYALLHYTHDRYRKTNRFNSNYFLEWKIIQPLQFRTSFSTTYANTEEKIFLPAFMENVEDSNSPYKISRLTHNSANNNSWQLENTLTYNLHKKDHRLTVMGGFTMQYYRTQYANLFATGLPWEAWKNRNLWYVGQGTSVTGADGGSEKSYVSYLGRITYTLKGRYNVIATGRVDGSSSYPKDNRYGFFPSLGLGWTMSEENFLKGIRWMDRLKLRASYGVVGNDKGVSNAQTLYANSINIVTGPNNDIYSTDALRLMYDTTLSWEEMKSFNLGVDFAAFRNLFSVSVDWFYKETSKVMMPLLIQPSKFNVTSNIGTVTNKGLEWNVAYSPKMGKVKGIFTLTGSTVKNNVKKINDNIGGISNAPNRTLEGYPIGSFWGYKAIGVFQNDEQLASLPHINGTRVGELIFEDVNGDKVIDTNDYVYLGSYIPKVQLGFNAKFSYKGFTLMADLTSGLGHKVYNRRTQYRQDAQNFTTAMLDAWHGEGTSYHTPRVFVRGDASSLDSSYFIEDGDYLSIANVQLSYAFPQKLLRKIRMNNARIFLSGANLHTFTKATGYKTQISSTGNANRGGMDDFGLYPDNRTFTIGTSFSF</sequence>
<evidence type="ECO:0000256" key="4">
    <source>
        <dbReference type="ARBA" id="ARBA00022692"/>
    </source>
</evidence>
<feature type="domain" description="TonB-dependent receptor plug" evidence="9">
    <location>
        <begin position="122"/>
        <end position="228"/>
    </location>
</feature>
<dbReference type="AlphaFoldDB" id="A0A6H0KK93"/>
<dbReference type="InterPro" id="IPR039426">
    <property type="entry name" value="TonB-dep_rcpt-like"/>
</dbReference>
<dbReference type="InterPro" id="IPR036942">
    <property type="entry name" value="Beta-barrel_TonB_sf"/>
</dbReference>
<keyword evidence="10" id="KW-0675">Receptor</keyword>
<dbReference type="InterPro" id="IPR012910">
    <property type="entry name" value="Plug_dom"/>
</dbReference>
<dbReference type="Pfam" id="PF13715">
    <property type="entry name" value="CarbopepD_reg_2"/>
    <property type="match status" value="1"/>
</dbReference>
<comment type="subcellular location">
    <subcellularLocation>
        <location evidence="1 7">Cell outer membrane</location>
        <topology evidence="1 7">Multi-pass membrane protein</topology>
    </subcellularLocation>
</comment>
<dbReference type="Proteomes" id="UP000501780">
    <property type="component" value="Chromosome"/>
</dbReference>
<organism evidence="10 11">
    <name type="scientific">Bacteroides faecium</name>
    <dbReference type="NCBI Taxonomy" id="2715212"/>
    <lineage>
        <taxon>Bacteria</taxon>
        <taxon>Pseudomonadati</taxon>
        <taxon>Bacteroidota</taxon>
        <taxon>Bacteroidia</taxon>
        <taxon>Bacteroidales</taxon>
        <taxon>Bacteroidaceae</taxon>
        <taxon>Bacteroides</taxon>
    </lineage>
</organism>
<dbReference type="FunFam" id="2.60.40.1120:FF:000003">
    <property type="entry name" value="Outer membrane protein Omp121"/>
    <property type="match status" value="1"/>
</dbReference>
<evidence type="ECO:0000313" key="11">
    <source>
        <dbReference type="Proteomes" id="UP000501780"/>
    </source>
</evidence>
<evidence type="ECO:0000313" key="10">
    <source>
        <dbReference type="EMBL" id="QIU93593.1"/>
    </source>
</evidence>
<dbReference type="SUPFAM" id="SSF49464">
    <property type="entry name" value="Carboxypeptidase regulatory domain-like"/>
    <property type="match status" value="1"/>
</dbReference>
<dbReference type="InterPro" id="IPR037066">
    <property type="entry name" value="Plug_dom_sf"/>
</dbReference>
<evidence type="ECO:0000256" key="6">
    <source>
        <dbReference type="ARBA" id="ARBA00023237"/>
    </source>
</evidence>
<accession>A0A6H0KK93</accession>
<feature type="signal peptide" evidence="8">
    <location>
        <begin position="1"/>
        <end position="28"/>
    </location>
</feature>
<dbReference type="NCBIfam" id="TIGR04056">
    <property type="entry name" value="OMP_RagA_SusC"/>
    <property type="match status" value="1"/>
</dbReference>
<dbReference type="GO" id="GO:0009279">
    <property type="term" value="C:cell outer membrane"/>
    <property type="evidence" value="ECO:0007669"/>
    <property type="project" value="UniProtKB-SubCell"/>
</dbReference>
<dbReference type="Gene3D" id="2.60.40.1120">
    <property type="entry name" value="Carboxypeptidase-like, regulatory domain"/>
    <property type="match status" value="1"/>
</dbReference>
<dbReference type="EMBL" id="CP050831">
    <property type="protein sequence ID" value="QIU93593.1"/>
    <property type="molecule type" value="Genomic_DNA"/>
</dbReference>
<keyword evidence="11" id="KW-1185">Reference proteome</keyword>
<dbReference type="SUPFAM" id="SSF56935">
    <property type="entry name" value="Porins"/>
    <property type="match status" value="1"/>
</dbReference>
<evidence type="ECO:0000256" key="7">
    <source>
        <dbReference type="PROSITE-ProRule" id="PRU01360"/>
    </source>
</evidence>
<dbReference type="RefSeq" id="WP_167960878.1">
    <property type="nucleotide sequence ID" value="NZ_CP050831.1"/>
</dbReference>
<dbReference type="Pfam" id="PF07715">
    <property type="entry name" value="Plug"/>
    <property type="match status" value="1"/>
</dbReference>
<evidence type="ECO:0000259" key="9">
    <source>
        <dbReference type="Pfam" id="PF07715"/>
    </source>
</evidence>
<protein>
    <submittedName>
        <fullName evidence="10">TonB-dependent receptor</fullName>
    </submittedName>
</protein>
<evidence type="ECO:0000256" key="2">
    <source>
        <dbReference type="ARBA" id="ARBA00022448"/>
    </source>
</evidence>
<evidence type="ECO:0000256" key="8">
    <source>
        <dbReference type="SAM" id="SignalP"/>
    </source>
</evidence>
<dbReference type="InterPro" id="IPR023996">
    <property type="entry name" value="TonB-dep_OMP_SusC/RagA"/>
</dbReference>
<evidence type="ECO:0000256" key="3">
    <source>
        <dbReference type="ARBA" id="ARBA00022452"/>
    </source>
</evidence>
<reference evidence="10 11" key="1">
    <citation type="submission" date="2020-03" db="EMBL/GenBank/DDBJ databases">
        <title>Genomic analysis of Bacteroides faecium CBA7301.</title>
        <authorList>
            <person name="Kim J."/>
            <person name="Roh S.W."/>
        </authorList>
    </citation>
    <scope>NUCLEOTIDE SEQUENCE [LARGE SCALE GENOMIC DNA]</scope>
    <source>
        <strain evidence="10 11">CBA7301</strain>
    </source>
</reference>
<keyword evidence="8" id="KW-0732">Signal</keyword>
<comment type="similarity">
    <text evidence="7">Belongs to the TonB-dependent receptor family.</text>
</comment>
<name>A0A6H0KK93_9BACE</name>
<dbReference type="NCBIfam" id="TIGR04057">
    <property type="entry name" value="SusC_RagA_signa"/>
    <property type="match status" value="1"/>
</dbReference>
<dbReference type="InterPro" id="IPR008969">
    <property type="entry name" value="CarboxyPept-like_regulatory"/>
</dbReference>
<keyword evidence="5 7" id="KW-0472">Membrane</keyword>
<dbReference type="InterPro" id="IPR023997">
    <property type="entry name" value="TonB-dep_OMP_SusC/RagA_CS"/>
</dbReference>
<keyword evidence="2 7" id="KW-0813">Transport</keyword>
<evidence type="ECO:0000256" key="1">
    <source>
        <dbReference type="ARBA" id="ARBA00004571"/>
    </source>
</evidence>
<keyword evidence="3 7" id="KW-1134">Transmembrane beta strand</keyword>
<gene>
    <name evidence="10" type="ORF">BacF7301_05265</name>
</gene>
<keyword evidence="6 7" id="KW-0998">Cell outer membrane</keyword>
<proteinExistence type="inferred from homology"/>
<dbReference type="Gene3D" id="2.40.170.20">
    <property type="entry name" value="TonB-dependent receptor, beta-barrel domain"/>
    <property type="match status" value="1"/>
</dbReference>
<evidence type="ECO:0000256" key="5">
    <source>
        <dbReference type="ARBA" id="ARBA00023136"/>
    </source>
</evidence>